<dbReference type="PANTHER" id="PTHR10805">
    <property type="entry name" value="COATOMER SUBUNIT EPSILON"/>
    <property type="match status" value="1"/>
</dbReference>
<evidence type="ECO:0000256" key="2">
    <source>
        <dbReference type="ARBA" id="ARBA00004347"/>
    </source>
</evidence>
<dbReference type="GO" id="GO:0006890">
    <property type="term" value="P:retrograde vesicle-mediated transport, Golgi to endoplasmic reticulum"/>
    <property type="evidence" value="ECO:0007669"/>
    <property type="project" value="UniProtKB-UniRule"/>
</dbReference>
<dbReference type="GO" id="GO:0030126">
    <property type="term" value="C:COPI vesicle coat"/>
    <property type="evidence" value="ECO:0007669"/>
    <property type="project" value="TreeGrafter"/>
</dbReference>
<evidence type="ECO:0000256" key="8">
    <source>
        <dbReference type="ARBA" id="ARBA00022892"/>
    </source>
</evidence>
<dbReference type="GO" id="GO:0006888">
    <property type="term" value="P:endoplasmic reticulum to Golgi vesicle-mediated transport"/>
    <property type="evidence" value="ECO:0007669"/>
    <property type="project" value="TreeGrafter"/>
</dbReference>
<name>A0A915CU32_9BILA</name>
<evidence type="ECO:0000256" key="11">
    <source>
        <dbReference type="ARBA" id="ARBA00023136"/>
    </source>
</evidence>
<dbReference type="GO" id="GO:0015031">
    <property type="term" value="P:protein transport"/>
    <property type="evidence" value="ECO:0007669"/>
    <property type="project" value="UniProtKB-UniRule"/>
</dbReference>
<comment type="subunit">
    <text evidence="4">Oligomeric complex that consists of at least the alpha, beta, beta', gamma, delta, epsilon and zeta subunits.</text>
</comment>
<evidence type="ECO:0000256" key="5">
    <source>
        <dbReference type="ARBA" id="ARBA00015828"/>
    </source>
</evidence>
<dbReference type="InterPro" id="IPR006822">
    <property type="entry name" value="Coatomer_esu"/>
</dbReference>
<evidence type="ECO:0000313" key="15">
    <source>
        <dbReference type="WBParaSite" id="jg12650"/>
    </source>
</evidence>
<keyword evidence="8 13" id="KW-0931">ER-Golgi transport</keyword>
<evidence type="ECO:0000256" key="13">
    <source>
        <dbReference type="PIRNR" id="PIRNR016478"/>
    </source>
</evidence>
<evidence type="ECO:0000256" key="10">
    <source>
        <dbReference type="ARBA" id="ARBA00023034"/>
    </source>
</evidence>
<proteinExistence type="inferred from homology"/>
<evidence type="ECO:0000256" key="6">
    <source>
        <dbReference type="ARBA" id="ARBA00022448"/>
    </source>
</evidence>
<keyword evidence="9 13" id="KW-0653">Protein transport</keyword>
<dbReference type="Pfam" id="PF04733">
    <property type="entry name" value="Coatomer_E"/>
    <property type="match status" value="2"/>
</dbReference>
<evidence type="ECO:0000313" key="14">
    <source>
        <dbReference type="Proteomes" id="UP000887574"/>
    </source>
</evidence>
<keyword evidence="12 13" id="KW-0968">Cytoplasmic vesicle</keyword>
<comment type="function">
    <text evidence="13">The coatomer is a cytosolic protein complex that binds to dilysine motifs and reversibly associates with Golgi non-clathrin-coated vesicles, which further mediate biosynthetic protein transport from the ER, via the Golgi up to the trans Golgi network. The coatomer complex is required for budding from Golgi membranes, and is essential for the retrograde Golgi-to-ER transport of dilysine-tagged proteins.</text>
</comment>
<evidence type="ECO:0000256" key="9">
    <source>
        <dbReference type="ARBA" id="ARBA00022927"/>
    </source>
</evidence>
<comment type="similarity">
    <text evidence="3 13">Belongs to the COPE family.</text>
</comment>
<evidence type="ECO:0000256" key="7">
    <source>
        <dbReference type="ARBA" id="ARBA00022490"/>
    </source>
</evidence>
<reference evidence="15" key="1">
    <citation type="submission" date="2022-11" db="UniProtKB">
        <authorList>
            <consortium name="WormBaseParasite"/>
        </authorList>
    </citation>
    <scope>IDENTIFICATION</scope>
</reference>
<dbReference type="WBParaSite" id="jg12650">
    <property type="protein sequence ID" value="jg12650"/>
    <property type="gene ID" value="jg12650"/>
</dbReference>
<dbReference type="GO" id="GO:0005198">
    <property type="term" value="F:structural molecule activity"/>
    <property type="evidence" value="ECO:0007669"/>
    <property type="project" value="UniProtKB-UniRule"/>
</dbReference>
<sequence>MAPEIDVLFDVRNNFYLGAFQQSINDAQNAKVKSGEDGIVKDTYLYRSYISLNKTSIPLGEIDSSLKKIVDQISGELESGSATDDVCLLMSSFIFNQEGNVDDALRVLSKASSLECQAATVQCLLKINRVDLAIKELKKMQEVDEDSTLSQLALAWVNMAAGKDKLKDAFYIYQEMIDKYGATALLLVSQASCLIQQQKYDDAEKLLQDAQQRDANNPEVLIGLVVVTQFLGKPLEVTNRYINQLKQEYPHHVWTKDYTNKELDFDRLVEETSA</sequence>
<dbReference type="SUPFAM" id="SSF48452">
    <property type="entry name" value="TPR-like"/>
    <property type="match status" value="1"/>
</dbReference>
<keyword evidence="10 13" id="KW-0333">Golgi apparatus</keyword>
<dbReference type="InterPro" id="IPR011990">
    <property type="entry name" value="TPR-like_helical_dom_sf"/>
</dbReference>
<organism evidence="14 15">
    <name type="scientific">Ditylenchus dipsaci</name>
    <dbReference type="NCBI Taxonomy" id="166011"/>
    <lineage>
        <taxon>Eukaryota</taxon>
        <taxon>Metazoa</taxon>
        <taxon>Ecdysozoa</taxon>
        <taxon>Nematoda</taxon>
        <taxon>Chromadorea</taxon>
        <taxon>Rhabditida</taxon>
        <taxon>Tylenchina</taxon>
        <taxon>Tylenchomorpha</taxon>
        <taxon>Sphaerularioidea</taxon>
        <taxon>Anguinidae</taxon>
        <taxon>Anguininae</taxon>
        <taxon>Ditylenchus</taxon>
    </lineage>
</organism>
<dbReference type="Gene3D" id="1.25.40.10">
    <property type="entry name" value="Tetratricopeptide repeat domain"/>
    <property type="match status" value="1"/>
</dbReference>
<dbReference type="Proteomes" id="UP000887574">
    <property type="component" value="Unplaced"/>
</dbReference>
<evidence type="ECO:0000256" key="1">
    <source>
        <dbReference type="ARBA" id="ARBA00004255"/>
    </source>
</evidence>
<evidence type="ECO:0000256" key="4">
    <source>
        <dbReference type="ARBA" id="ARBA00011775"/>
    </source>
</evidence>
<dbReference type="PANTHER" id="PTHR10805:SF0">
    <property type="entry name" value="COATOMER SUBUNIT EPSILON"/>
    <property type="match status" value="1"/>
</dbReference>
<evidence type="ECO:0000256" key="12">
    <source>
        <dbReference type="ARBA" id="ARBA00023329"/>
    </source>
</evidence>
<dbReference type="GO" id="GO:0006891">
    <property type="term" value="P:intra-Golgi vesicle-mediated transport"/>
    <property type="evidence" value="ECO:0007669"/>
    <property type="project" value="TreeGrafter"/>
</dbReference>
<keyword evidence="11 13" id="KW-0472">Membrane</keyword>
<keyword evidence="7 13" id="KW-0963">Cytoplasm</keyword>
<keyword evidence="14" id="KW-1185">Reference proteome</keyword>
<evidence type="ECO:0000256" key="3">
    <source>
        <dbReference type="ARBA" id="ARBA00008827"/>
    </source>
</evidence>
<dbReference type="AlphaFoldDB" id="A0A915CU32"/>
<keyword evidence="6 13" id="KW-0813">Transport</keyword>
<comment type="subcellular location">
    <subcellularLocation>
        <location evidence="2">Cytoplasmic vesicle</location>
        <location evidence="2">COPI-coated vesicle membrane</location>
        <topology evidence="2">Peripheral membrane protein</topology>
        <orientation evidence="2">Cytoplasmic side</orientation>
    </subcellularLocation>
    <subcellularLocation>
        <location evidence="1">Golgi apparatus membrane</location>
        <topology evidence="1">Peripheral membrane protein</topology>
        <orientation evidence="1">Cytoplasmic side</orientation>
    </subcellularLocation>
</comment>
<dbReference type="PIRSF" id="PIRSF016478">
    <property type="entry name" value="Coatomer_esu"/>
    <property type="match status" value="1"/>
</dbReference>
<dbReference type="GO" id="GO:0000139">
    <property type="term" value="C:Golgi membrane"/>
    <property type="evidence" value="ECO:0007669"/>
    <property type="project" value="UniProtKB-SubCell"/>
</dbReference>
<accession>A0A915CU32</accession>
<protein>
    <recommendedName>
        <fullName evidence="5 13">Coatomer subunit epsilon</fullName>
    </recommendedName>
</protein>